<gene>
    <name evidence="2" type="ORF">NCTC10172_00206</name>
</gene>
<evidence type="ECO:0000313" key="2">
    <source>
        <dbReference type="EMBL" id="VEU82199.1"/>
    </source>
</evidence>
<proteinExistence type="predicted"/>
<protein>
    <submittedName>
        <fullName evidence="2">Uncharacterized protein</fullName>
    </submittedName>
</protein>
<dbReference type="STRING" id="1408416.GCA_000702765_00761"/>
<dbReference type="InterPro" id="IPR043751">
    <property type="entry name" value="DUF5696"/>
</dbReference>
<reference evidence="2 3" key="1">
    <citation type="submission" date="2019-01" db="EMBL/GenBank/DDBJ databases">
        <authorList>
            <consortium name="Pathogen Informatics"/>
        </authorList>
    </citation>
    <scope>NUCLEOTIDE SEQUENCE [LARGE SCALE GENOMIC DNA]</scope>
    <source>
        <strain evidence="2 3">NCTC10172</strain>
    </source>
</reference>
<dbReference type="KEGG" id="ahk:NCTC10172_00206"/>
<feature type="coiled-coil region" evidence="1">
    <location>
        <begin position="534"/>
        <end position="561"/>
    </location>
</feature>
<keyword evidence="3" id="KW-1185">Reference proteome</keyword>
<dbReference type="EMBL" id="LR215050">
    <property type="protein sequence ID" value="VEU82199.1"/>
    <property type="molecule type" value="Genomic_DNA"/>
</dbReference>
<dbReference type="AlphaFoldDB" id="A0A449BIB7"/>
<evidence type="ECO:0000256" key="1">
    <source>
        <dbReference type="SAM" id="Coils"/>
    </source>
</evidence>
<dbReference type="Proteomes" id="UP000290909">
    <property type="component" value="Chromosome"/>
</dbReference>
<keyword evidence="1" id="KW-0175">Coiled coil</keyword>
<organism evidence="2 3">
    <name type="scientific">Acholeplasma hippikon</name>
    <dbReference type="NCBI Taxonomy" id="264636"/>
    <lineage>
        <taxon>Bacteria</taxon>
        <taxon>Bacillati</taxon>
        <taxon>Mycoplasmatota</taxon>
        <taxon>Mollicutes</taxon>
        <taxon>Acholeplasmatales</taxon>
        <taxon>Acholeplasmataceae</taxon>
        <taxon>Acholeplasma</taxon>
    </lineage>
</organism>
<evidence type="ECO:0000313" key="3">
    <source>
        <dbReference type="Proteomes" id="UP000290909"/>
    </source>
</evidence>
<name>A0A449BIB7_9MOLU</name>
<sequence>MKRKMIKYSVILLLVLSLTTFVLVQVLGAKTKYVERAPYDKTGFVKKEDYTQDEIVIENTKYKFILDAEDTNFELIDKTTNQTWYSTPKHDTLLIPSDARELFVLFYERKIEASKRMSINDESVQYDKYEFRVKDNTIEVLYEVGGKHNLTMTDLPRQVSSEDFNTKILEPLQAKVQEGVITQRQLTSLLNNYIETDGIRYLKTIASQESIDTFYKFIFEYSDYTYEDYLADAEKYGFETSQQLPYFEFAVKYTLTDNGFEVRLINDSIVETEKFPIAYIDILPFFGTGNMGDQGFTVIPDGSGIYIDHNNLKYNTVAYEKRVYGADLSIGTANEIKPQTGEKLSYPMYGYNKNGYGFINVITSGDAMSTLRAGFLTEVRNGSYAHKISYAYYRYAIRERDAFTFQSSTNSQRVTSWTIDYNTEDYVSSYQFVSKENSTYYDMAKLYQSHLVETYLLEKIEQQEKLNITLLGGYLQKKYFLGIPYTTVDSLTDAKGVINIKNEIQKLGINDFTITYSGFSNQGVKSTSYVKTHYNDQIASRKQLEKLIKDLKNENIDLFLEFSALYAATDKDLNLDKDVTKNIFNDDVYRYPYLESSKVTDKNKTISYVQNTKTSNNVISNVIKTSNKLNNNFVSFTDFGNQLASNLTKKNTLFRNEVAAKQVEMIERLADYHVQLRNPNQYLAMYSDQILDLDMKGTMHPIVDYDIPFVALFLNGYFNYSGPAINVDDSKSITWHMLKAIETGAGLQFTFTNESTTKLIKTEYNYLISTYYEYWMNDLKQVYQTIDGLNINGKDIIDHKVLNLQGSLVEVTYEGNIKIRINYETESYVVVSWETSKLNM</sequence>
<accession>A0A449BIB7</accession>
<dbReference type="Pfam" id="PF18952">
    <property type="entry name" value="DUF5696"/>
    <property type="match status" value="1"/>
</dbReference>